<dbReference type="Proteomes" id="UP000051952">
    <property type="component" value="Unassembled WGS sequence"/>
</dbReference>
<keyword evidence="5" id="KW-1185">Reference proteome</keyword>
<gene>
    <name evidence="4" type="ORF">BSAL_62645</name>
</gene>
<evidence type="ECO:0000313" key="4">
    <source>
        <dbReference type="EMBL" id="CUF45753.1"/>
    </source>
</evidence>
<sequence>MLLETLIAQTATKQSGHALNFSEEAPSITNIADGTASQDNNNNNNNASRTSSQQHPMFRALLNPLPRRKPTDHEKRMSVVQLPDHHQLHRNAAPTASSTMDSSSLSPSSTEEDKVDLLLRLGAFEARKAAATSSSNAHKVAVDISAKELRVLHFLASVDHGKDRPEIGCNVDTRNFRLQWILNPAIHRTEMVTSPTKNSPAGASSGGVASLNLMTLRTDIRYKDRKPPEHITTALLDSPRSILTCLRNGIQPMELQETPLDTMILEFASRGYQRDMIVKRHAFEETLRQHKLADLREEYRQLCNLLSLHDICTFFEFTALNDGLQAPNVVETTDGTDRSTASSVERKRNVIVSGDPTIFDAVRKIEERSTQDRKRLTTVLQQELDNTALRTEKFMRDQAKNAAKTRAHERELRLREDERRQAAAERKQRSEEKALRRAKLVEEASERKVSDILARQERAAQAEQLADEALRSRGEQRRERQDRKNEAQAIRLEQAEAKVEHIEVARRERFAEKQRLRDALMRQKEFLRERKKEEDMRANEMLTARRRDIAERGEAVVLEKLKRANEKTEQVHERMQEFAAQKASEMKFKKLVELRNVLNREEVFIENERRMQANIDHILERRHAHEISFQHFQEEQAAKRESIRERELQVLLMKEGDLRRHEQKHAYQLLLSAEECVRKLARANQLEDTRKDQSAALERERASMNLLRESALEESEKSMVAQERLNYLALFRESSPSDAKKLHNVNNWYLDMHRKAHHKHEQRTTAATPDPLQNLSDISVIRPSTSLDQVRTLPPL</sequence>
<protein>
    <submittedName>
        <fullName evidence="4">Uncharacterized protein</fullName>
    </submittedName>
</protein>
<feature type="compositionally biased region" description="Polar residues" evidence="3">
    <location>
        <begin position="764"/>
        <end position="776"/>
    </location>
</feature>
<evidence type="ECO:0000256" key="3">
    <source>
        <dbReference type="SAM" id="MobiDB-lite"/>
    </source>
</evidence>
<dbReference type="EMBL" id="CYKH01000330">
    <property type="protein sequence ID" value="CUF45753.1"/>
    <property type="molecule type" value="Genomic_DNA"/>
</dbReference>
<feature type="compositionally biased region" description="Basic and acidic residues" evidence="3">
    <location>
        <begin position="406"/>
        <end position="433"/>
    </location>
</feature>
<name>A0A0S4IMH0_BODSA</name>
<feature type="coiled-coil region" evidence="2">
    <location>
        <begin position="459"/>
        <end position="581"/>
    </location>
</feature>
<feature type="compositionally biased region" description="Low complexity" evidence="3">
    <location>
        <begin position="92"/>
        <end position="109"/>
    </location>
</feature>
<feature type="region of interest" description="Disordered" evidence="3">
    <location>
        <begin position="31"/>
        <end position="55"/>
    </location>
</feature>
<feature type="region of interest" description="Disordered" evidence="3">
    <location>
        <begin position="396"/>
        <end position="433"/>
    </location>
</feature>
<proteinExistence type="predicted"/>
<dbReference type="PANTHER" id="PTHR15073">
    <property type="entry name" value="MICROTUBULE-ASSOCIATED PROTEIN"/>
    <property type="match status" value="1"/>
</dbReference>
<dbReference type="OMA" id="DMRANEM"/>
<dbReference type="AlphaFoldDB" id="A0A0S4IMH0"/>
<feature type="region of interest" description="Disordered" evidence="3">
    <location>
        <begin position="756"/>
        <end position="776"/>
    </location>
</feature>
<dbReference type="InterPro" id="IPR051483">
    <property type="entry name" value="MAP7_domain-containing"/>
</dbReference>
<evidence type="ECO:0000256" key="1">
    <source>
        <dbReference type="ARBA" id="ARBA00023054"/>
    </source>
</evidence>
<reference evidence="5" key="1">
    <citation type="submission" date="2015-09" db="EMBL/GenBank/DDBJ databases">
        <authorList>
            <consortium name="Pathogen Informatics"/>
        </authorList>
    </citation>
    <scope>NUCLEOTIDE SEQUENCE [LARGE SCALE GENOMIC DNA]</scope>
    <source>
        <strain evidence="5">Lake Konstanz</strain>
    </source>
</reference>
<feature type="region of interest" description="Disordered" evidence="3">
    <location>
        <begin position="83"/>
        <end position="112"/>
    </location>
</feature>
<evidence type="ECO:0000313" key="5">
    <source>
        <dbReference type="Proteomes" id="UP000051952"/>
    </source>
</evidence>
<dbReference type="PANTHER" id="PTHR15073:SF1">
    <property type="entry name" value="RETICULOCYTE-BINDING PROTEIN HOMOLOG 2A"/>
    <property type="match status" value="1"/>
</dbReference>
<organism evidence="4 5">
    <name type="scientific">Bodo saltans</name>
    <name type="common">Flagellated protozoan</name>
    <dbReference type="NCBI Taxonomy" id="75058"/>
    <lineage>
        <taxon>Eukaryota</taxon>
        <taxon>Discoba</taxon>
        <taxon>Euglenozoa</taxon>
        <taxon>Kinetoplastea</taxon>
        <taxon>Metakinetoplastina</taxon>
        <taxon>Eubodonida</taxon>
        <taxon>Bodonidae</taxon>
        <taxon>Bodo</taxon>
    </lineage>
</organism>
<keyword evidence="1 2" id="KW-0175">Coiled coil</keyword>
<accession>A0A0S4IMH0</accession>
<evidence type="ECO:0000256" key="2">
    <source>
        <dbReference type="SAM" id="Coils"/>
    </source>
</evidence>
<dbReference type="VEuPathDB" id="TriTrypDB:BSAL_62645"/>